<evidence type="ECO:0000256" key="1">
    <source>
        <dbReference type="SAM" id="MobiDB-lite"/>
    </source>
</evidence>
<evidence type="ECO:0000313" key="2">
    <source>
        <dbReference type="EMBL" id="GLR86295.1"/>
    </source>
</evidence>
<dbReference type="PANTHER" id="PTHR36195:SF4">
    <property type="entry name" value="DOMAIN PROTEIN, PUTATIVE (AFU_ORTHOLOGUE AFUA_5G01990)-RELATED"/>
    <property type="match status" value="1"/>
</dbReference>
<dbReference type="InterPro" id="IPR020835">
    <property type="entry name" value="Catalase_sf"/>
</dbReference>
<accession>A0ABQ6AXY9</accession>
<evidence type="ECO:0000313" key="3">
    <source>
        <dbReference type="Proteomes" id="UP001156905"/>
    </source>
</evidence>
<keyword evidence="3" id="KW-1185">Reference proteome</keyword>
<gene>
    <name evidence="2" type="ORF">GCM10007857_30060</name>
</gene>
<dbReference type="CDD" id="cd08152">
    <property type="entry name" value="y4iL_like"/>
    <property type="match status" value="1"/>
</dbReference>
<feature type="region of interest" description="Disordered" evidence="1">
    <location>
        <begin position="382"/>
        <end position="410"/>
    </location>
</feature>
<dbReference type="Gene3D" id="2.40.180.10">
    <property type="entry name" value="Catalase core domain"/>
    <property type="match status" value="1"/>
</dbReference>
<dbReference type="Proteomes" id="UP001156905">
    <property type="component" value="Unassembled WGS sequence"/>
</dbReference>
<protein>
    <recommendedName>
        <fullName evidence="4">Catalase</fullName>
    </recommendedName>
</protein>
<dbReference type="SUPFAM" id="SSF56634">
    <property type="entry name" value="Heme-dependent catalase-like"/>
    <property type="match status" value="1"/>
</dbReference>
<comment type="caution">
    <text evidence="2">The sequence shown here is derived from an EMBL/GenBank/DDBJ whole genome shotgun (WGS) entry which is preliminary data.</text>
</comment>
<dbReference type="EMBL" id="BSOW01000009">
    <property type="protein sequence ID" value="GLR86295.1"/>
    <property type="molecule type" value="Genomic_DNA"/>
</dbReference>
<proteinExistence type="predicted"/>
<evidence type="ECO:0008006" key="4">
    <source>
        <dbReference type="Google" id="ProtNLM"/>
    </source>
</evidence>
<name>A0ABQ6AXY9_9BRAD</name>
<reference evidence="3" key="1">
    <citation type="journal article" date="2019" name="Int. J. Syst. Evol. Microbiol.">
        <title>The Global Catalogue of Microorganisms (GCM) 10K type strain sequencing project: providing services to taxonomists for standard genome sequencing and annotation.</title>
        <authorList>
            <consortium name="The Broad Institute Genomics Platform"/>
            <consortium name="The Broad Institute Genome Sequencing Center for Infectious Disease"/>
            <person name="Wu L."/>
            <person name="Ma J."/>
        </authorList>
    </citation>
    <scope>NUCLEOTIDE SEQUENCE [LARGE SCALE GENOMIC DNA]</scope>
    <source>
        <strain evidence="3">NBRC 102520</strain>
    </source>
</reference>
<sequence length="410" mass="45446">MRRKGASEQPEFVFRLLARRARVYNGTRPAAATVRDGQATRGLEISAMSADQYLRYDPSIEQPSPEETDAVRAIVASIERTSDATFKRFSHGIRQQHAKGVGFLRGELTVYDNLPAHLRQGLFAKPARYPIIVRLSTAFGLKSDRVRAPRGIAIKVLGVSGDKALADDTSTNQDFLLVNHPSYMADAKAYLAAQRNVERNLNTPDIGFRVVGFFSRIALTVSNATGAPIPLLAKALGDPGNNILGETFHTEGTLRFGDYIARIRAVPVSDAVRRLTGQPCHDGDEIVRDSVTSFFKDNFAEYELRAQLCTDLKRTPVEDSSIDWPEGVAVPQPLGKIAIPSQAANTSTRRDYANDVLSFDPWRCLAAHQPLGSIMRLRRDAYRASRERRHKQNGPIPPPREPQDISEFPD</sequence>
<organism evidence="2 3">
    <name type="scientific">Bradyrhizobium iriomotense</name>
    <dbReference type="NCBI Taxonomy" id="441950"/>
    <lineage>
        <taxon>Bacteria</taxon>
        <taxon>Pseudomonadati</taxon>
        <taxon>Pseudomonadota</taxon>
        <taxon>Alphaproteobacteria</taxon>
        <taxon>Hyphomicrobiales</taxon>
        <taxon>Nitrobacteraceae</taxon>
        <taxon>Bradyrhizobium</taxon>
    </lineage>
</organism>
<dbReference type="PANTHER" id="PTHR36195">
    <property type="entry name" value="DOMAIN PROTEIN, PUTATIVE (AFU_ORTHOLOGUE AFUA_5G01990)-RELATED-RELATED"/>
    <property type="match status" value="1"/>
</dbReference>